<dbReference type="CDD" id="cd10170">
    <property type="entry name" value="ASKHA_NBD_HSP70"/>
    <property type="match status" value="1"/>
</dbReference>
<name>A0AAE0H8X8_9PEZI</name>
<dbReference type="Proteomes" id="UP001278766">
    <property type="component" value="Unassembled WGS sequence"/>
</dbReference>
<gene>
    <name evidence="1" type="ORF">B0H64DRAFT_243944</name>
</gene>
<proteinExistence type="predicted"/>
<dbReference type="PANTHER" id="PTHR42749:SF8">
    <property type="entry name" value="HSP70 FAMILY PROTEIN (AFU_ORTHOLOGUE AFUA_3G13740)"/>
    <property type="match status" value="1"/>
</dbReference>
<sequence>MDRSRESTVTLAENDDIPIHRRPSIMDNVVPEHVPDHLLDDAEVPDSSKRLIMAVDFGTTYSAVAYVALEGEPGESAGCLDPTRIRTIQSYPDDTTFGGLDDEMRSEVPTELIYPLDRGFRKKEDLVARGKDSTEDQREDVPEPAIGEFEADPDDPLTIFGGQDAYDSDQMSVDEAVSFRWGYGAHEAWGRSATHANPENKPLARFKLLLDNSERTETIRNELGVTFQELKRRRIIKDPRDVIADFLTCLLRHAKAELEDAGFDDSYKLETILCVPAIWSQKACRDMQTAMAIAMGQAGFSGVDVENNNIDNLFIVSEPEAAAAFVLAESRDISPGDTFVLLDAGGGTVDANTYTVSTTTPLRLTREVVPPGGGLYGSSYINESFRELLRRRLADETYLESEDTTISGCIEKIIITDFEYRLKRIFNCYSAKGTKQFDIPGLRPDPAKGFGRGSLKVPVNEIKQIFLDRMDGIGSIMEEQIGKALEKDVKIEKVLLIGGFAGSVSLRKYLSGRLRSICEQKNCPLPTFLHPPHTATAVARGAVLRAFNKERGPRRYARSSYGILRTEIWGEFPEHVEGKRAYDPHDGQAYAFNTIDWVLKLGQEVEPVWTCTPFLCSHTFDCFPMRSLICREVLYVSDRSKDSHYQLSHPKNAGAEEVGEIVVDFTFLRNEGLIQPVDRGFNKDGKPVGKRHYRVTYTMVIKVVDRDLRCYAIYDGRVRMKCKINIASAFRPGVK</sequence>
<dbReference type="PANTHER" id="PTHR42749">
    <property type="entry name" value="CELL SHAPE-DETERMINING PROTEIN MREB"/>
    <property type="match status" value="1"/>
</dbReference>
<dbReference type="RefSeq" id="XP_062655530.1">
    <property type="nucleotide sequence ID" value="XM_062799890.1"/>
</dbReference>
<evidence type="ECO:0000313" key="2">
    <source>
        <dbReference type="Proteomes" id="UP001278766"/>
    </source>
</evidence>
<reference evidence="1" key="2">
    <citation type="submission" date="2023-06" db="EMBL/GenBank/DDBJ databases">
        <authorList>
            <consortium name="Lawrence Berkeley National Laboratory"/>
            <person name="Haridas S."/>
            <person name="Hensen N."/>
            <person name="Bonometti L."/>
            <person name="Westerberg I."/>
            <person name="Brannstrom I.O."/>
            <person name="Guillou S."/>
            <person name="Cros-Aarteil S."/>
            <person name="Calhoun S."/>
            <person name="Kuo A."/>
            <person name="Mondo S."/>
            <person name="Pangilinan J."/>
            <person name="Riley R."/>
            <person name="Labutti K."/>
            <person name="Andreopoulos B."/>
            <person name="Lipzen A."/>
            <person name="Chen C."/>
            <person name="Yanf M."/>
            <person name="Daum C."/>
            <person name="Ng V."/>
            <person name="Clum A."/>
            <person name="Steindorff A."/>
            <person name="Ohm R."/>
            <person name="Martin F."/>
            <person name="Silar P."/>
            <person name="Natvig D."/>
            <person name="Lalanne C."/>
            <person name="Gautier V."/>
            <person name="Ament-Velasquez S.L."/>
            <person name="Kruys A."/>
            <person name="Hutchinson M.I."/>
            <person name="Powell A.J."/>
            <person name="Barry K."/>
            <person name="Miller A.N."/>
            <person name="Grigoriev I.V."/>
            <person name="Debuchy R."/>
            <person name="Gladieux P."/>
            <person name="Thoren M.H."/>
            <person name="Johannesson H."/>
        </authorList>
    </citation>
    <scope>NUCLEOTIDE SEQUENCE</scope>
    <source>
        <strain evidence="1">CBS 168.71</strain>
    </source>
</reference>
<dbReference type="GeneID" id="87836838"/>
<accession>A0AAE0H8X8</accession>
<dbReference type="InterPro" id="IPR043129">
    <property type="entry name" value="ATPase_NBD"/>
</dbReference>
<organism evidence="1 2">
    <name type="scientific">Chaetomium fimeti</name>
    <dbReference type="NCBI Taxonomy" id="1854472"/>
    <lineage>
        <taxon>Eukaryota</taxon>
        <taxon>Fungi</taxon>
        <taxon>Dikarya</taxon>
        <taxon>Ascomycota</taxon>
        <taxon>Pezizomycotina</taxon>
        <taxon>Sordariomycetes</taxon>
        <taxon>Sordariomycetidae</taxon>
        <taxon>Sordariales</taxon>
        <taxon>Chaetomiaceae</taxon>
        <taxon>Chaetomium</taxon>
    </lineage>
</organism>
<keyword evidence="2" id="KW-1185">Reference proteome</keyword>
<comment type="caution">
    <text evidence="1">The sequence shown here is derived from an EMBL/GenBank/DDBJ whole genome shotgun (WGS) entry which is preliminary data.</text>
</comment>
<dbReference type="EMBL" id="JAUEPN010000008">
    <property type="protein sequence ID" value="KAK3292016.1"/>
    <property type="molecule type" value="Genomic_DNA"/>
</dbReference>
<protein>
    <submittedName>
        <fullName evidence="1">Uncharacterized protein</fullName>
    </submittedName>
</protein>
<reference evidence="1" key="1">
    <citation type="journal article" date="2023" name="Mol. Phylogenet. Evol.">
        <title>Genome-scale phylogeny and comparative genomics of the fungal order Sordariales.</title>
        <authorList>
            <person name="Hensen N."/>
            <person name="Bonometti L."/>
            <person name="Westerberg I."/>
            <person name="Brannstrom I.O."/>
            <person name="Guillou S."/>
            <person name="Cros-Aarteil S."/>
            <person name="Calhoun S."/>
            <person name="Haridas S."/>
            <person name="Kuo A."/>
            <person name="Mondo S."/>
            <person name="Pangilinan J."/>
            <person name="Riley R."/>
            <person name="LaButti K."/>
            <person name="Andreopoulos B."/>
            <person name="Lipzen A."/>
            <person name="Chen C."/>
            <person name="Yan M."/>
            <person name="Daum C."/>
            <person name="Ng V."/>
            <person name="Clum A."/>
            <person name="Steindorff A."/>
            <person name="Ohm R.A."/>
            <person name="Martin F."/>
            <person name="Silar P."/>
            <person name="Natvig D.O."/>
            <person name="Lalanne C."/>
            <person name="Gautier V."/>
            <person name="Ament-Velasquez S.L."/>
            <person name="Kruys A."/>
            <person name="Hutchinson M.I."/>
            <person name="Powell A.J."/>
            <person name="Barry K."/>
            <person name="Miller A.N."/>
            <person name="Grigoriev I.V."/>
            <person name="Debuchy R."/>
            <person name="Gladieux P."/>
            <person name="Hiltunen Thoren M."/>
            <person name="Johannesson H."/>
        </authorList>
    </citation>
    <scope>NUCLEOTIDE SEQUENCE</scope>
    <source>
        <strain evidence="1">CBS 168.71</strain>
    </source>
</reference>
<dbReference type="SUPFAM" id="SSF53067">
    <property type="entry name" value="Actin-like ATPase domain"/>
    <property type="match status" value="2"/>
</dbReference>
<evidence type="ECO:0000313" key="1">
    <source>
        <dbReference type="EMBL" id="KAK3292016.1"/>
    </source>
</evidence>
<dbReference type="AlphaFoldDB" id="A0AAE0H8X8"/>
<dbReference type="Gene3D" id="3.30.420.40">
    <property type="match status" value="1"/>
</dbReference>